<evidence type="ECO:0000313" key="2">
    <source>
        <dbReference type="EMBL" id="UPL22488.1"/>
    </source>
</evidence>
<dbReference type="InterPro" id="IPR031571">
    <property type="entry name" value="RcpC_dom"/>
</dbReference>
<dbReference type="NCBIfam" id="TIGR03177">
    <property type="entry name" value="pilus_cpaB"/>
    <property type="match status" value="1"/>
</dbReference>
<protein>
    <submittedName>
        <fullName evidence="2">Flp pilus assembly protein CpaB</fullName>
    </submittedName>
</protein>
<reference evidence="2" key="1">
    <citation type="submission" date="2022-04" db="EMBL/GenBank/DDBJ databases">
        <title>Genomic mining of Alcaligenes faecalis D334 producing ectoin and derivatives.</title>
        <authorList>
            <person name="Doan V.T."/>
            <person name="Quach N.T."/>
            <person name="Vu T.-H.-N."/>
            <person name="Phi Q.-T."/>
        </authorList>
    </citation>
    <scope>NUCLEOTIDE SEQUENCE</scope>
    <source>
        <strain evidence="2">D334</strain>
    </source>
</reference>
<dbReference type="Pfam" id="PF16976">
    <property type="entry name" value="RcpC"/>
    <property type="match status" value="1"/>
</dbReference>
<evidence type="ECO:0000259" key="1">
    <source>
        <dbReference type="SMART" id="SM00858"/>
    </source>
</evidence>
<gene>
    <name evidence="2" type="primary">cpaB</name>
    <name evidence="2" type="ORF">MXF72_05245</name>
</gene>
<dbReference type="CDD" id="cd11614">
    <property type="entry name" value="SAF_CpaB_FlgA_like"/>
    <property type="match status" value="1"/>
</dbReference>
<proteinExistence type="predicted"/>
<dbReference type="InterPro" id="IPR017592">
    <property type="entry name" value="Pilus_assmbl_Flp-typ_CpaB"/>
</dbReference>
<dbReference type="AlphaFoldDB" id="A0AAE9KPC5"/>
<dbReference type="InterPro" id="IPR013974">
    <property type="entry name" value="SAF"/>
</dbReference>
<accession>A0AAE9KPC5</accession>
<feature type="domain" description="SAF" evidence="1">
    <location>
        <begin position="51"/>
        <end position="111"/>
    </location>
</feature>
<sequence>MSGIMKGAAVLLLLIAAVLVAFALYLGMKPKPEVVQPVLSTQSVEPAANLQAVVVLKRDVKAGETLQADALELAQWPAAPAQSFNTLEALSGKTLRFDLGQGQPVLSSFIAKSLASYLEEGERAVSIPIDVITGASHRVEPGDLVDIFITFNSNNEVNDTQARLLMSRVRVLAYGGASLSGPDPAEANATNRAETQARHAMLAVPLESVNELLLASRSGSLQLVLRAPKDESLPDASLFPEFAGLIPARAGLDADQRDALKLPDNRAMAGLGLREFAISQTEKEQVQARARASGEPHAAPPRRTEVIRGGRLEVIQY</sequence>
<name>A0AAE9KPC5_ALCFA</name>
<dbReference type="RefSeq" id="WP_247966581.1">
    <property type="nucleotide sequence ID" value="NZ_CP095873.1"/>
</dbReference>
<dbReference type="Proteomes" id="UP000830925">
    <property type="component" value="Chromosome"/>
</dbReference>
<evidence type="ECO:0000313" key="3">
    <source>
        <dbReference type="Proteomes" id="UP000830925"/>
    </source>
</evidence>
<dbReference type="SMART" id="SM00858">
    <property type="entry name" value="SAF"/>
    <property type="match status" value="1"/>
</dbReference>
<organism evidence="2 3">
    <name type="scientific">Alcaligenes faecalis</name>
    <dbReference type="NCBI Taxonomy" id="511"/>
    <lineage>
        <taxon>Bacteria</taxon>
        <taxon>Pseudomonadati</taxon>
        <taxon>Pseudomonadota</taxon>
        <taxon>Betaproteobacteria</taxon>
        <taxon>Burkholderiales</taxon>
        <taxon>Alcaligenaceae</taxon>
        <taxon>Alcaligenes</taxon>
    </lineage>
</organism>
<dbReference type="EMBL" id="CP095873">
    <property type="protein sequence ID" value="UPL22488.1"/>
    <property type="molecule type" value="Genomic_DNA"/>
</dbReference>
<dbReference type="Pfam" id="PF08666">
    <property type="entry name" value="SAF"/>
    <property type="match status" value="1"/>
</dbReference>